<comment type="caution">
    <text evidence="2">The sequence shown here is derived from an EMBL/GenBank/DDBJ whole genome shotgun (WGS) entry which is preliminary data.</text>
</comment>
<dbReference type="Pfam" id="PF00884">
    <property type="entry name" value="Sulfatase"/>
    <property type="match status" value="1"/>
</dbReference>
<keyword evidence="3" id="KW-1185">Reference proteome</keyword>
<dbReference type="EMBL" id="ARYN01000005">
    <property type="protein sequence ID" value="ORL46155.1"/>
    <property type="molecule type" value="Genomic_DNA"/>
</dbReference>
<dbReference type="SUPFAM" id="SSF53649">
    <property type="entry name" value="Alkaline phosphatase-like"/>
    <property type="match status" value="1"/>
</dbReference>
<sequence length="538" mass="61296">MFVFILSTIGCKNSTERNSVAGNKDQETANLDRPNIVFVISDDQSYPHASAYGEDWIRTPGFDKIAAEGILFTNAFSASPGCSPSRAAILTGLNTWQLKQAGTHDSEFPLDYKVFPEILEKIGYKVGFTGKGWGPGNWGASGRSRNPAGEEYDMAYTKPNLKEVSSIDYAENFNQFLLERNKDEPFYFWFGSREPHRVYEEGSGIRSGKKIESVSVPAFLPDSPDVRSDLLDYALEIEYFDQQLLKVITKLEKVGELENTLIIVTSDNGMPFPYAKANANEYGTHVPLAIRWGKKLKGGKLVKDLVSLIDIAPTILEAAYGENYPEIMRTYPMEGKSLLKYFEPKLKNLEKRNAVYMARERHSSSRWNNLTYPQRSIRTDEYLYIRNFKPERWPAGAPQKIGKDGILEKMDGGYHDIDASPTLDYMIANQVEDKTASLFKNAVNKRPAEELYDIKNDPYCLNNLVGNRTYNKTLLDLRARLGAYLMRTEDPRVTGNGDVYETYKRYSQIRKFPEPKWNQDSAKNFDNKYLENQLLKID</sequence>
<reference evidence="2 3" key="1">
    <citation type="submission" date="2013-04" db="EMBL/GenBank/DDBJ databases">
        <title>Zunongwangia sp. 22II14-10F7 Genome Sequencing.</title>
        <authorList>
            <person name="Lai Q."/>
            <person name="Shao Z."/>
        </authorList>
    </citation>
    <scope>NUCLEOTIDE SEQUENCE [LARGE SCALE GENOMIC DNA]</scope>
    <source>
        <strain evidence="2 3">22II14-10F7</strain>
    </source>
</reference>
<dbReference type="InterPro" id="IPR017850">
    <property type="entry name" value="Alkaline_phosphatase_core_sf"/>
</dbReference>
<dbReference type="AlphaFoldDB" id="A0A1Y1T6G4"/>
<dbReference type="OrthoDB" id="9789742at2"/>
<accession>A0A1Y1T6G4</accession>
<dbReference type="Proteomes" id="UP000192746">
    <property type="component" value="Unassembled WGS sequence"/>
</dbReference>
<dbReference type="GO" id="GO:0016787">
    <property type="term" value="F:hydrolase activity"/>
    <property type="evidence" value="ECO:0007669"/>
    <property type="project" value="UniProtKB-KW"/>
</dbReference>
<gene>
    <name evidence="2" type="ORF">IIF7_06276</name>
</gene>
<proteinExistence type="predicted"/>
<dbReference type="RefSeq" id="WP_084840835.1">
    <property type="nucleotide sequence ID" value="NZ_ARYN01000005.1"/>
</dbReference>
<organism evidence="2 3">
    <name type="scientific">Zunongwangia atlantica 22II14-10F7</name>
    <dbReference type="NCBI Taxonomy" id="1185767"/>
    <lineage>
        <taxon>Bacteria</taxon>
        <taxon>Pseudomonadati</taxon>
        <taxon>Bacteroidota</taxon>
        <taxon>Flavobacteriia</taxon>
        <taxon>Flavobacteriales</taxon>
        <taxon>Flavobacteriaceae</taxon>
        <taxon>Zunongwangia</taxon>
    </lineage>
</organism>
<keyword evidence="2" id="KW-0378">Hydrolase</keyword>
<protein>
    <submittedName>
        <fullName evidence="2">N-sulfoglucosamine sulfohydrolase</fullName>
    </submittedName>
</protein>
<evidence type="ECO:0000313" key="2">
    <source>
        <dbReference type="EMBL" id="ORL46155.1"/>
    </source>
</evidence>
<dbReference type="CDD" id="cd16027">
    <property type="entry name" value="SGSH"/>
    <property type="match status" value="1"/>
</dbReference>
<dbReference type="Gene3D" id="3.40.720.10">
    <property type="entry name" value="Alkaline Phosphatase, subunit A"/>
    <property type="match status" value="1"/>
</dbReference>
<feature type="domain" description="Sulfatase N-terminal" evidence="1">
    <location>
        <begin position="34"/>
        <end position="319"/>
    </location>
</feature>
<dbReference type="InterPro" id="IPR000917">
    <property type="entry name" value="Sulfatase_N"/>
</dbReference>
<evidence type="ECO:0000313" key="3">
    <source>
        <dbReference type="Proteomes" id="UP000192746"/>
    </source>
</evidence>
<dbReference type="InterPro" id="IPR052701">
    <property type="entry name" value="GAG_Ulvan_Degrading_Sulfatases"/>
</dbReference>
<dbReference type="PANTHER" id="PTHR43751">
    <property type="entry name" value="SULFATASE"/>
    <property type="match status" value="1"/>
</dbReference>
<name>A0A1Y1T6G4_9FLAO</name>
<dbReference type="STRING" id="1185767.IIF7_06276"/>
<dbReference type="PANTHER" id="PTHR43751:SF1">
    <property type="entry name" value="SULFATASE ATSG-RELATED"/>
    <property type="match status" value="1"/>
</dbReference>
<evidence type="ECO:0000259" key="1">
    <source>
        <dbReference type="Pfam" id="PF00884"/>
    </source>
</evidence>